<dbReference type="GO" id="GO:0006400">
    <property type="term" value="P:tRNA modification"/>
    <property type="evidence" value="ECO:0007669"/>
    <property type="project" value="InterPro"/>
</dbReference>
<dbReference type="OrthoDB" id="27601at2759"/>
<dbReference type="Pfam" id="PF01702">
    <property type="entry name" value="TGT"/>
    <property type="match status" value="1"/>
</dbReference>
<evidence type="ECO:0000313" key="3">
    <source>
        <dbReference type="Proteomes" id="UP001061958"/>
    </source>
</evidence>
<dbReference type="PANTHER" id="PTHR46064">
    <property type="entry name" value="QUEUINE TRNA-RIBOSYLTRANSFERASE ACCESSORY SUBUNIT 2"/>
    <property type="match status" value="1"/>
</dbReference>
<evidence type="ECO:0000259" key="1">
    <source>
        <dbReference type="Pfam" id="PF01702"/>
    </source>
</evidence>
<dbReference type="PANTHER" id="PTHR46064:SF1">
    <property type="entry name" value="QUEUINE TRNA-RIBOSYLTRANSFERASE ACCESSORY SUBUNIT 2"/>
    <property type="match status" value="1"/>
</dbReference>
<dbReference type="SUPFAM" id="SSF51713">
    <property type="entry name" value="tRNA-guanine transglycosylase"/>
    <property type="match status" value="1"/>
</dbReference>
<protein>
    <recommendedName>
        <fullName evidence="1">tRNA-guanine(15) transglycosylase-like domain-containing protein</fullName>
    </recommendedName>
</protein>
<reference evidence="2" key="2">
    <citation type="submission" date="2022-01" db="EMBL/GenBank/DDBJ databases">
        <authorList>
            <person name="Hirooka S."/>
            <person name="Miyagishima S.Y."/>
        </authorList>
    </citation>
    <scope>NUCLEOTIDE SEQUENCE</scope>
    <source>
        <strain evidence="2">NBRC 102759</strain>
    </source>
</reference>
<keyword evidence="3" id="KW-1185">Reference proteome</keyword>
<reference evidence="2" key="1">
    <citation type="journal article" date="2022" name="Proc. Natl. Acad. Sci. U.S.A.">
        <title>Life cycle and functional genomics of the unicellular red alga Galdieria for elucidating algal and plant evolution and industrial use.</title>
        <authorList>
            <person name="Hirooka S."/>
            <person name="Itabashi T."/>
            <person name="Ichinose T.M."/>
            <person name="Onuma R."/>
            <person name="Fujiwara T."/>
            <person name="Yamashita S."/>
            <person name="Jong L.W."/>
            <person name="Tomita R."/>
            <person name="Iwane A.H."/>
            <person name="Miyagishima S.Y."/>
        </authorList>
    </citation>
    <scope>NUCLEOTIDE SEQUENCE</scope>
    <source>
        <strain evidence="2">NBRC 102759</strain>
    </source>
</reference>
<dbReference type="Gene3D" id="3.20.20.105">
    <property type="entry name" value="Queuine tRNA-ribosyltransferase-like"/>
    <property type="match status" value="1"/>
</dbReference>
<evidence type="ECO:0000313" key="2">
    <source>
        <dbReference type="EMBL" id="GJQ09653.1"/>
    </source>
</evidence>
<organism evidence="2 3">
    <name type="scientific">Galdieria partita</name>
    <dbReference type="NCBI Taxonomy" id="83374"/>
    <lineage>
        <taxon>Eukaryota</taxon>
        <taxon>Rhodophyta</taxon>
        <taxon>Bangiophyceae</taxon>
        <taxon>Galdieriales</taxon>
        <taxon>Galdieriaceae</taxon>
        <taxon>Galdieria</taxon>
    </lineage>
</organism>
<dbReference type="Proteomes" id="UP001061958">
    <property type="component" value="Unassembled WGS sequence"/>
</dbReference>
<dbReference type="InterPro" id="IPR036511">
    <property type="entry name" value="TGT-like_sf"/>
</dbReference>
<dbReference type="AlphaFoldDB" id="A0A9C7UNA8"/>
<gene>
    <name evidence="2" type="ORF">GpartN1_g1444.t1</name>
</gene>
<dbReference type="InterPro" id="IPR002616">
    <property type="entry name" value="tRNA_ribo_trans-like"/>
</dbReference>
<dbReference type="EMBL" id="BQMJ01000010">
    <property type="protein sequence ID" value="GJQ09653.1"/>
    <property type="molecule type" value="Genomic_DNA"/>
</dbReference>
<comment type="caution">
    <text evidence="2">The sequence shown here is derived from an EMBL/GenBank/DDBJ whole genome shotgun (WGS) entry which is preliminary data.</text>
</comment>
<proteinExistence type="predicted"/>
<dbReference type="InterPro" id="IPR050852">
    <property type="entry name" value="Queuine_tRNA-ribosyltrfase"/>
</dbReference>
<accession>A0A9C7UNA8</accession>
<name>A0A9C7UNA8_9RHOD</name>
<feature type="domain" description="tRNA-guanine(15) transglycosylase-like" evidence="1">
    <location>
        <begin position="13"/>
        <end position="379"/>
    </location>
</feature>
<sequence length="383" mass="43741">MRWNPIAQDTETHARTGLLSYESSSNRIDCKTPHCLLVTCRGSLPHVTNDLLSEFSSLCLQLDTCDFLWFNSNRKLKGSQILKEFGGGIQQYCQLQPHPLYLSFISQQQLERITYSAKREQLKCYQRGNCITFSQSDYLDFVQTSSCHMIECPCVSSDVLDSSRMIRDCEQSTLLQSHFIKQWSHHSSFDHSIAIGVVQGGMDIEQRRRHAVTISQLTGIGGFYIDALQSRMKLAEQQRLAQASISQLPPLSLRVMNGSSSLEQVIGLVACGVDSFVSSYPYTLSIHGYALDLPNKNNLWNAQYRNDTNPLSLHCSCLVCRQYSRAYLNHLLNVHEMLAMTLLMIHNTAQYMEFFHQLQRAIETKTFLSFQKQFLANRRSNHS</sequence>
<dbReference type="NCBIfam" id="TIGR00449">
    <property type="entry name" value="tgt_general"/>
    <property type="match status" value="1"/>
</dbReference>